<keyword evidence="3" id="KW-1185">Reference proteome</keyword>
<accession>A0A9P8QCJ7</accession>
<dbReference type="Proteomes" id="UP000774326">
    <property type="component" value="Unassembled WGS sequence"/>
</dbReference>
<evidence type="ECO:0000256" key="1">
    <source>
        <dbReference type="SAM" id="SignalP"/>
    </source>
</evidence>
<dbReference type="EMBL" id="JAEUBG010001129">
    <property type="protein sequence ID" value="KAH3686919.1"/>
    <property type="molecule type" value="Genomic_DNA"/>
</dbReference>
<evidence type="ECO:0000313" key="3">
    <source>
        <dbReference type="Proteomes" id="UP000774326"/>
    </source>
</evidence>
<keyword evidence="1" id="KW-0732">Signal</keyword>
<sequence>MKFSTIASTVLLSSVIQAADTTTYSPEQLSSASAAALSADGQIIYDFVLDISANLQEYLNYIQTNKLNFPDDLYNYILNLEAADDTSKLPEMIATASFPFSDFVTFAPNFSQYSSIISKDGDFKTPGDFLTTSNGDATSTTTTAAAEASSTQSVAQSTEVPSAAVSSVSSSFSAVSSSVSSSVAKASSSASASSTKASTSSPNAANGLYVPVVGLTFLLAALL</sequence>
<reference evidence="2" key="2">
    <citation type="submission" date="2021-01" db="EMBL/GenBank/DDBJ databases">
        <authorList>
            <person name="Schikora-Tamarit M.A."/>
        </authorList>
    </citation>
    <scope>NUCLEOTIDE SEQUENCE</scope>
    <source>
        <strain evidence="2">CBS2887</strain>
    </source>
</reference>
<comment type="caution">
    <text evidence="2">The sequence shown here is derived from an EMBL/GenBank/DDBJ whole genome shotgun (WGS) entry which is preliminary data.</text>
</comment>
<gene>
    <name evidence="2" type="ORF">WICPIJ_002080</name>
</gene>
<dbReference type="AlphaFoldDB" id="A0A9P8QCJ7"/>
<feature type="signal peptide" evidence="1">
    <location>
        <begin position="1"/>
        <end position="18"/>
    </location>
</feature>
<proteinExistence type="predicted"/>
<feature type="chain" id="PRO_5040462421" evidence="1">
    <location>
        <begin position="19"/>
        <end position="223"/>
    </location>
</feature>
<reference evidence="2" key="1">
    <citation type="journal article" date="2021" name="Open Biol.">
        <title>Shared evolutionary footprints suggest mitochondrial oxidative damage underlies multiple complex I losses in fungi.</title>
        <authorList>
            <person name="Schikora-Tamarit M.A."/>
            <person name="Marcet-Houben M."/>
            <person name="Nosek J."/>
            <person name="Gabaldon T."/>
        </authorList>
    </citation>
    <scope>NUCLEOTIDE SEQUENCE</scope>
    <source>
        <strain evidence="2">CBS2887</strain>
    </source>
</reference>
<evidence type="ECO:0000313" key="2">
    <source>
        <dbReference type="EMBL" id="KAH3686919.1"/>
    </source>
</evidence>
<dbReference type="OrthoDB" id="4069604at2759"/>
<organism evidence="2 3">
    <name type="scientific">Wickerhamomyces pijperi</name>
    <name type="common">Yeast</name>
    <name type="synonym">Pichia pijperi</name>
    <dbReference type="NCBI Taxonomy" id="599730"/>
    <lineage>
        <taxon>Eukaryota</taxon>
        <taxon>Fungi</taxon>
        <taxon>Dikarya</taxon>
        <taxon>Ascomycota</taxon>
        <taxon>Saccharomycotina</taxon>
        <taxon>Saccharomycetes</taxon>
        <taxon>Phaffomycetales</taxon>
        <taxon>Wickerhamomycetaceae</taxon>
        <taxon>Wickerhamomyces</taxon>
    </lineage>
</organism>
<name>A0A9P8QCJ7_WICPI</name>
<protein>
    <submittedName>
        <fullName evidence="2">Uncharacterized protein</fullName>
    </submittedName>
</protein>